<accession>A0ACC0UHX8</accession>
<dbReference type="EMBL" id="JAGFNK010000037">
    <property type="protein sequence ID" value="KAI9510659.1"/>
    <property type="molecule type" value="Genomic_DNA"/>
</dbReference>
<evidence type="ECO:0000313" key="2">
    <source>
        <dbReference type="Proteomes" id="UP001207468"/>
    </source>
</evidence>
<protein>
    <submittedName>
        <fullName evidence="1">Uncharacterized protein</fullName>
    </submittedName>
</protein>
<gene>
    <name evidence="1" type="ORF">F5148DRAFT_540875</name>
</gene>
<comment type="caution">
    <text evidence="1">The sequence shown here is derived from an EMBL/GenBank/DDBJ whole genome shotgun (WGS) entry which is preliminary data.</text>
</comment>
<sequence>MGNYCCIAARGGTTDPDSTTPTRPKPARARQRPATPPSSRRMIALPAPSSQTTLLSSAPSLDGGHPLKSKAGFGPRREEPSPLAPWADQAPAKNDEDRSRPFTSAVQSVLSDDFRFRILVAGKPGSGKSSLINSIFKVPTSAASANVSGDIDARFCTRGNRYLVVHEYSGLESRDLETIQDFVRTRSDPNYSMPESLHAIWICISVLELVHGKLDEGVKDILCLGVPVVLVFTKLDELALSRVAFGDSEDLETARSTAHTMCERSFRSLFHENSGVVSAAIVSIPGFGDLISKLVTTTDDVIIAQSRKLSRTQRAQPRMSPVLLAWSISQRASHDLIIRAAIEVGRSKCWRGLSSSDDFAGHTLESFLDVIHTDIVDVWNFPDKDKYLWCEVFKADIFRLVKDWSGSGSGSGPLHQPLGKTQTKWYTKSRESS</sequence>
<name>A0ACC0UHX8_9AGAM</name>
<dbReference type="Proteomes" id="UP001207468">
    <property type="component" value="Unassembled WGS sequence"/>
</dbReference>
<evidence type="ECO:0000313" key="1">
    <source>
        <dbReference type="EMBL" id="KAI9510659.1"/>
    </source>
</evidence>
<proteinExistence type="predicted"/>
<organism evidence="1 2">
    <name type="scientific">Russula earlei</name>
    <dbReference type="NCBI Taxonomy" id="71964"/>
    <lineage>
        <taxon>Eukaryota</taxon>
        <taxon>Fungi</taxon>
        <taxon>Dikarya</taxon>
        <taxon>Basidiomycota</taxon>
        <taxon>Agaricomycotina</taxon>
        <taxon>Agaricomycetes</taxon>
        <taxon>Russulales</taxon>
        <taxon>Russulaceae</taxon>
        <taxon>Russula</taxon>
    </lineage>
</organism>
<reference evidence="1" key="1">
    <citation type="submission" date="2021-03" db="EMBL/GenBank/DDBJ databases">
        <title>Evolutionary priming and transition to the ectomycorrhizal habit in an iconic lineage of mushroom-forming fungi: is preadaptation a requirement?</title>
        <authorList>
            <consortium name="DOE Joint Genome Institute"/>
            <person name="Looney B.P."/>
            <person name="Miyauchi S."/>
            <person name="Morin E."/>
            <person name="Drula E."/>
            <person name="Courty P.E."/>
            <person name="Chicoki N."/>
            <person name="Fauchery L."/>
            <person name="Kohler A."/>
            <person name="Kuo A."/>
            <person name="LaButti K."/>
            <person name="Pangilinan J."/>
            <person name="Lipzen A."/>
            <person name="Riley R."/>
            <person name="Andreopoulos W."/>
            <person name="He G."/>
            <person name="Johnson J."/>
            <person name="Barry K.W."/>
            <person name="Grigoriev I.V."/>
            <person name="Nagy L."/>
            <person name="Hibbett D."/>
            <person name="Henrissat B."/>
            <person name="Matheny P.B."/>
            <person name="Labbe J."/>
            <person name="Martin A.F."/>
        </authorList>
    </citation>
    <scope>NUCLEOTIDE SEQUENCE</scope>
    <source>
        <strain evidence="1">BPL698</strain>
    </source>
</reference>
<keyword evidence="2" id="KW-1185">Reference proteome</keyword>